<dbReference type="InterPro" id="IPR052351">
    <property type="entry name" value="Ornithine_N-alpha-AT"/>
</dbReference>
<name>A0ABV8CRA7_9GAMM</name>
<gene>
    <name evidence="12" type="ORF">ACFOSS_13280</name>
</gene>
<keyword evidence="13" id="KW-1185">Reference proteome</keyword>
<protein>
    <recommendedName>
        <fullName evidence="8">L-ornithine N(alpha)-acyltransferase</fullName>
        <ecNumber evidence="7">2.3.2.30</ecNumber>
    </recommendedName>
</protein>
<dbReference type="CDD" id="cd07986">
    <property type="entry name" value="LPLAT_ACT14924-like"/>
    <property type="match status" value="1"/>
</dbReference>
<feature type="domain" description="Phospholipid/glycerol acyltransferase" evidence="11">
    <location>
        <begin position="77"/>
        <end position="194"/>
    </location>
</feature>
<dbReference type="Pfam" id="PF19576">
    <property type="entry name" value="Acyltransf_2"/>
    <property type="match status" value="1"/>
</dbReference>
<sequence>MFSVENLLHHYMPSRSKPGWLISMLRRLFYENDFQQFAARYPHLQGLDFVEQVLSYFDFACDVADNELEHIPSHGPVILVANHPIGTLDGMALLRVIARVRPDVRIVANQLLSQVAPMQSLLIPVDNMGNRTSRQQVEAMRDHLDQGRALIIFPAGEVSRLKPNGVRDGRWNSGFLRLAARGRAPIVPLYVRGRNSPLFYLISMLYKPLATLLLIREMFAHRRGRIQLRIGARIPYSAWADKDLSLDQIAKRFRKHLYRLAKGKSGLFRSEAPIALPEDRIQLKEAITECEHLGTTADGKRICLYRRQQQSHAPILREIGRLREIAFRAVGEGSGQRRDLDRYDDDYFHLLLWDPDALEIVGAYRLIPTAEQVAQRGLGGLYSHSLFEYDAAMAGILEQGIELGRSFIQPIYWGRRSLDYLWQGIGAFLARHPQYRYLFGPVSLSASLPLPARELLIAFYRLYFTAEPGLAQSRRPCPPSLPEVIAQFTGDDYLCDLTRLKSMLDNLGCAIPTLYKQYTELCEPGGVSFIDFGTDPDFANCIDGLVLVDLSRLKPSRHARYIAPYLPLPASDAA</sequence>
<dbReference type="PANTHER" id="PTHR37323">
    <property type="entry name" value="GCN5-RELATED N-ACETYLTRANSFERASE"/>
    <property type="match status" value="1"/>
</dbReference>
<evidence type="ECO:0000256" key="5">
    <source>
        <dbReference type="ARBA" id="ARBA00023315"/>
    </source>
</evidence>
<dbReference type="PANTHER" id="PTHR37323:SF1">
    <property type="entry name" value="L-ORNITHINE N(ALPHA)-ACYLTRANSFERASE"/>
    <property type="match status" value="1"/>
</dbReference>
<dbReference type="SUPFAM" id="SSF55729">
    <property type="entry name" value="Acyl-CoA N-acyltransferases (Nat)"/>
    <property type="match status" value="1"/>
</dbReference>
<organism evidence="12 13">
    <name type="scientific">Pseudaeromonas sharmana</name>
    <dbReference type="NCBI Taxonomy" id="328412"/>
    <lineage>
        <taxon>Bacteria</taxon>
        <taxon>Pseudomonadati</taxon>
        <taxon>Pseudomonadota</taxon>
        <taxon>Gammaproteobacteria</taxon>
        <taxon>Aeromonadales</taxon>
        <taxon>Aeromonadaceae</taxon>
        <taxon>Pseudaeromonas</taxon>
    </lineage>
</organism>
<evidence type="ECO:0000259" key="11">
    <source>
        <dbReference type="SMART" id="SM00563"/>
    </source>
</evidence>
<evidence type="ECO:0000256" key="6">
    <source>
        <dbReference type="ARBA" id="ARBA00038095"/>
    </source>
</evidence>
<comment type="pathway">
    <text evidence="1">Lipid metabolism.</text>
</comment>
<dbReference type="EMBL" id="JBHSAF010000014">
    <property type="protein sequence ID" value="MFC3914432.1"/>
    <property type="molecule type" value="Genomic_DNA"/>
</dbReference>
<evidence type="ECO:0000256" key="3">
    <source>
        <dbReference type="ARBA" id="ARBA00022679"/>
    </source>
</evidence>
<evidence type="ECO:0000256" key="7">
    <source>
        <dbReference type="ARBA" id="ARBA00039058"/>
    </source>
</evidence>
<dbReference type="Pfam" id="PF13444">
    <property type="entry name" value="Acetyltransf_5"/>
    <property type="match status" value="1"/>
</dbReference>
<dbReference type="SMART" id="SM00563">
    <property type="entry name" value="PlsC"/>
    <property type="match status" value="1"/>
</dbReference>
<comment type="function">
    <text evidence="9">Catalyzes the first step in the biosynthesis of ornithine lipids, which are phosphorus-free membrane lipids. Catalyzes the 3-hydroxyacyl-acyl carrier protein-dependent acylation of ornithine to form lyso-ornithine lipid (LOL).</text>
</comment>
<dbReference type="SUPFAM" id="SSF69593">
    <property type="entry name" value="Glycerol-3-phosphate (1)-acyltransferase"/>
    <property type="match status" value="1"/>
</dbReference>
<keyword evidence="5 12" id="KW-0012">Acyltransferase</keyword>
<comment type="catalytic activity">
    <reaction evidence="10">
        <text>a (3R)-hydroxyacyl-[ACP] + L-ornithine = a lyso-ornithine lipid + holo-[ACP] + H(+)</text>
        <dbReference type="Rhea" id="RHEA:20633"/>
        <dbReference type="Rhea" id="RHEA-COMP:9685"/>
        <dbReference type="Rhea" id="RHEA-COMP:9945"/>
        <dbReference type="ChEBI" id="CHEBI:15378"/>
        <dbReference type="ChEBI" id="CHEBI:46911"/>
        <dbReference type="ChEBI" id="CHEBI:64479"/>
        <dbReference type="ChEBI" id="CHEBI:78827"/>
        <dbReference type="ChEBI" id="CHEBI:138482"/>
        <dbReference type="EC" id="2.3.2.30"/>
    </reaction>
    <physiologicalReaction direction="left-to-right" evidence="10">
        <dbReference type="Rhea" id="RHEA:20634"/>
    </physiologicalReaction>
</comment>
<dbReference type="GO" id="GO:0016746">
    <property type="term" value="F:acyltransferase activity"/>
    <property type="evidence" value="ECO:0007669"/>
    <property type="project" value="UniProtKB-KW"/>
</dbReference>
<evidence type="ECO:0000256" key="1">
    <source>
        <dbReference type="ARBA" id="ARBA00005189"/>
    </source>
</evidence>
<dbReference type="Gene3D" id="3.40.630.30">
    <property type="match status" value="1"/>
</dbReference>
<comment type="caution">
    <text evidence="12">The sequence shown here is derived from an EMBL/GenBank/DDBJ whole genome shotgun (WGS) entry which is preliminary data.</text>
</comment>
<evidence type="ECO:0000256" key="10">
    <source>
        <dbReference type="ARBA" id="ARBA00047785"/>
    </source>
</evidence>
<dbReference type="Proteomes" id="UP001595692">
    <property type="component" value="Unassembled WGS sequence"/>
</dbReference>
<evidence type="ECO:0000313" key="12">
    <source>
        <dbReference type="EMBL" id="MFC3914432.1"/>
    </source>
</evidence>
<evidence type="ECO:0000256" key="9">
    <source>
        <dbReference type="ARBA" id="ARBA00045724"/>
    </source>
</evidence>
<evidence type="ECO:0000313" key="13">
    <source>
        <dbReference type="Proteomes" id="UP001595692"/>
    </source>
</evidence>
<evidence type="ECO:0000256" key="4">
    <source>
        <dbReference type="ARBA" id="ARBA00023098"/>
    </source>
</evidence>
<proteinExistence type="inferred from homology"/>
<accession>A0ABV8CRA7</accession>
<evidence type="ECO:0000256" key="2">
    <source>
        <dbReference type="ARBA" id="ARBA00022516"/>
    </source>
</evidence>
<dbReference type="InterPro" id="IPR002123">
    <property type="entry name" value="Plipid/glycerol_acylTrfase"/>
</dbReference>
<dbReference type="EC" id="2.3.2.30" evidence="7"/>
<reference evidence="13" key="1">
    <citation type="journal article" date="2019" name="Int. J. Syst. Evol. Microbiol.">
        <title>The Global Catalogue of Microorganisms (GCM) 10K type strain sequencing project: providing services to taxonomists for standard genome sequencing and annotation.</title>
        <authorList>
            <consortium name="The Broad Institute Genomics Platform"/>
            <consortium name="The Broad Institute Genome Sequencing Center for Infectious Disease"/>
            <person name="Wu L."/>
            <person name="Ma J."/>
        </authorList>
    </citation>
    <scope>NUCLEOTIDE SEQUENCE [LARGE SCALE GENOMIC DNA]</scope>
    <source>
        <strain evidence="13">CCUG 54939</strain>
    </source>
</reference>
<keyword evidence="4" id="KW-0443">Lipid metabolism</keyword>
<evidence type="ECO:0000256" key="8">
    <source>
        <dbReference type="ARBA" id="ARBA00039866"/>
    </source>
</evidence>
<keyword evidence="2" id="KW-0444">Lipid biosynthesis</keyword>
<dbReference type="RefSeq" id="WP_377153294.1">
    <property type="nucleotide sequence ID" value="NZ_JBHSAF010000014.1"/>
</dbReference>
<dbReference type="InterPro" id="IPR016181">
    <property type="entry name" value="Acyl_CoA_acyltransferase"/>
</dbReference>
<keyword evidence="3" id="KW-0808">Transferase</keyword>
<comment type="similarity">
    <text evidence="6">Belongs to the acetyltransferase family. OlsB subfamily.</text>
</comment>
<dbReference type="InterPro" id="IPR045746">
    <property type="entry name" value="ACT14924-like_Acyltransf_dom"/>
</dbReference>